<organism evidence="2 3">
    <name type="scientific">Flemingia macrophylla</name>
    <dbReference type="NCBI Taxonomy" id="520843"/>
    <lineage>
        <taxon>Eukaryota</taxon>
        <taxon>Viridiplantae</taxon>
        <taxon>Streptophyta</taxon>
        <taxon>Embryophyta</taxon>
        <taxon>Tracheophyta</taxon>
        <taxon>Spermatophyta</taxon>
        <taxon>Magnoliopsida</taxon>
        <taxon>eudicotyledons</taxon>
        <taxon>Gunneridae</taxon>
        <taxon>Pentapetalae</taxon>
        <taxon>rosids</taxon>
        <taxon>fabids</taxon>
        <taxon>Fabales</taxon>
        <taxon>Fabaceae</taxon>
        <taxon>Papilionoideae</taxon>
        <taxon>50 kb inversion clade</taxon>
        <taxon>NPAAA clade</taxon>
        <taxon>indigoferoid/millettioid clade</taxon>
        <taxon>Phaseoleae</taxon>
        <taxon>Flemingia</taxon>
    </lineage>
</organism>
<dbReference type="Pfam" id="PF05678">
    <property type="entry name" value="VQ"/>
    <property type="match status" value="1"/>
</dbReference>
<evidence type="ECO:0000313" key="3">
    <source>
        <dbReference type="Proteomes" id="UP001603857"/>
    </source>
</evidence>
<sequence>MLSVNNHVLMKAKRQSNKRNHKRDLKVTYISSPVKVETSASNFRALVQELTGQASNVAQMFREDDYGARNIDDGVHKEATISTQQFWSCDEEAYMPESSWLKPDYYTHLYSKSSIEPLNIAQLQYLNF</sequence>
<dbReference type="EMBL" id="JBGMDY010000004">
    <property type="protein sequence ID" value="KAL2337208.1"/>
    <property type="molecule type" value="Genomic_DNA"/>
</dbReference>
<proteinExistence type="predicted"/>
<evidence type="ECO:0000313" key="2">
    <source>
        <dbReference type="EMBL" id="KAL2337208.1"/>
    </source>
</evidence>
<feature type="domain" description="VQ" evidence="1">
    <location>
        <begin position="30"/>
        <end position="56"/>
    </location>
</feature>
<comment type="caution">
    <text evidence="2">The sequence shown here is derived from an EMBL/GenBank/DDBJ whole genome shotgun (WGS) entry which is preliminary data.</text>
</comment>
<dbReference type="InterPro" id="IPR008889">
    <property type="entry name" value="VQ"/>
</dbReference>
<name>A0ABD1MN18_9FABA</name>
<reference evidence="2 3" key="1">
    <citation type="submission" date="2024-08" db="EMBL/GenBank/DDBJ databases">
        <title>Insights into the chromosomal genome structure of Flemingia macrophylla.</title>
        <authorList>
            <person name="Ding Y."/>
            <person name="Zhao Y."/>
            <person name="Bi W."/>
            <person name="Wu M."/>
            <person name="Zhao G."/>
            <person name="Gong Y."/>
            <person name="Li W."/>
            <person name="Zhang P."/>
        </authorList>
    </citation>
    <scope>NUCLEOTIDE SEQUENCE [LARGE SCALE GENOMIC DNA]</scope>
    <source>
        <strain evidence="2">DYQJB</strain>
        <tissue evidence="2">Leaf</tissue>
    </source>
</reference>
<gene>
    <name evidence="2" type="ORF">Fmac_011654</name>
</gene>
<dbReference type="PANTHER" id="PTHR33624">
    <property type="entry name" value="SIGMA FACTOR BINDING PROTEIN 1, CHLOROPLASTIC"/>
    <property type="match status" value="1"/>
</dbReference>
<evidence type="ECO:0000259" key="1">
    <source>
        <dbReference type="Pfam" id="PF05678"/>
    </source>
</evidence>
<dbReference type="Proteomes" id="UP001603857">
    <property type="component" value="Unassembled WGS sequence"/>
</dbReference>
<protein>
    <recommendedName>
        <fullName evidence="1">VQ domain-containing protein</fullName>
    </recommendedName>
</protein>
<dbReference type="PANTHER" id="PTHR33624:SF32">
    <property type="entry name" value="VQ MOTIF PROTEIN"/>
    <property type="match status" value="1"/>
</dbReference>
<dbReference type="InterPro" id="IPR039335">
    <property type="entry name" value="SIB1/2"/>
</dbReference>
<dbReference type="AlphaFoldDB" id="A0ABD1MN18"/>
<keyword evidence="3" id="KW-1185">Reference proteome</keyword>
<accession>A0ABD1MN18</accession>